<protein>
    <recommendedName>
        <fullName evidence="3">Fe-S oxidoreductase</fullName>
    </recommendedName>
</protein>
<dbReference type="InterPro" id="IPR005358">
    <property type="entry name" value="Puta_zinc/iron-chelating_dom"/>
</dbReference>
<organism evidence="1 2">
    <name type="scientific">Magnetofaba australis IT-1</name>
    <dbReference type="NCBI Taxonomy" id="1434232"/>
    <lineage>
        <taxon>Bacteria</taxon>
        <taxon>Pseudomonadati</taxon>
        <taxon>Pseudomonadota</taxon>
        <taxon>Magnetococcia</taxon>
        <taxon>Magnetococcales</taxon>
        <taxon>Magnetococcaceae</taxon>
        <taxon>Magnetofaba</taxon>
    </lineage>
</organism>
<dbReference type="EMBL" id="LVJN01000020">
    <property type="protein sequence ID" value="OSM02088.1"/>
    <property type="molecule type" value="Genomic_DNA"/>
</dbReference>
<dbReference type="STRING" id="1434232.MAIT1_02174"/>
<evidence type="ECO:0008006" key="3">
    <source>
        <dbReference type="Google" id="ProtNLM"/>
    </source>
</evidence>
<dbReference type="AlphaFoldDB" id="A0A1Y2K238"/>
<dbReference type="OrthoDB" id="259086at2"/>
<dbReference type="PANTHER" id="PTHR35866:SF1">
    <property type="entry name" value="YKGJ FAMILY CYSTEINE CLUSTER PROTEIN"/>
    <property type="match status" value="1"/>
</dbReference>
<sequence>MSNADKSKPDPDHLHERARLNMLDEELHAMPAELLELLHPTKLGADDRFQFGCHPGVSCFNECCKNIEIVLTPYDMVRLRNRLEVDAETFLHDYATPMTLPKGKLPIVIIRMDPESGRCPFNSDAGCSVYSDRPAACRNYPVCMALTHKDDAHSKPESVVIHETFCQGHQEPGQWTVAEWRKDQGADGYDARNQGWMDIIVRRRGQEGELSSGLQGLLELFFTAGANPAEFRKFVFQSSFLSRYQLDPDTEARIRHNDEALMEFAFQWLNGALFGDQEQPESEGDA</sequence>
<accession>A0A1Y2K238</accession>
<gene>
    <name evidence="1" type="ORF">MAIT1_02174</name>
</gene>
<name>A0A1Y2K238_9PROT</name>
<dbReference type="Proteomes" id="UP000194003">
    <property type="component" value="Unassembled WGS sequence"/>
</dbReference>
<reference evidence="1 2" key="1">
    <citation type="journal article" date="2016" name="BMC Genomics">
        <title>Combined genomic and structural analyses of a cultured magnetotactic bacterium reveals its niche adaptation to a dynamic environment.</title>
        <authorList>
            <person name="Araujo A.C."/>
            <person name="Morillo V."/>
            <person name="Cypriano J."/>
            <person name="Teixeira L.C."/>
            <person name="Leao P."/>
            <person name="Lyra S."/>
            <person name="Almeida L.G."/>
            <person name="Bazylinski D.A."/>
            <person name="Vasconcellos A.T."/>
            <person name="Abreu F."/>
            <person name="Lins U."/>
        </authorList>
    </citation>
    <scope>NUCLEOTIDE SEQUENCE [LARGE SCALE GENOMIC DNA]</scope>
    <source>
        <strain evidence="1 2">IT-1</strain>
    </source>
</reference>
<evidence type="ECO:0000313" key="1">
    <source>
        <dbReference type="EMBL" id="OSM02088.1"/>
    </source>
</evidence>
<proteinExistence type="predicted"/>
<evidence type="ECO:0000313" key="2">
    <source>
        <dbReference type="Proteomes" id="UP000194003"/>
    </source>
</evidence>
<comment type="caution">
    <text evidence="1">The sequence shown here is derived from an EMBL/GenBank/DDBJ whole genome shotgun (WGS) entry which is preliminary data.</text>
</comment>
<dbReference type="Pfam" id="PF03692">
    <property type="entry name" value="CxxCxxCC"/>
    <property type="match status" value="1"/>
</dbReference>
<keyword evidence="2" id="KW-1185">Reference proteome</keyword>
<dbReference type="RefSeq" id="WP_158089552.1">
    <property type="nucleotide sequence ID" value="NZ_LVJN01000020.1"/>
</dbReference>
<dbReference type="PANTHER" id="PTHR35866">
    <property type="entry name" value="PUTATIVE-RELATED"/>
    <property type="match status" value="1"/>
</dbReference>